<evidence type="ECO:0000256" key="8">
    <source>
        <dbReference type="RuleBase" id="RU004075"/>
    </source>
</evidence>
<dbReference type="SUPFAM" id="SSF53383">
    <property type="entry name" value="PLP-dependent transferases"/>
    <property type="match status" value="1"/>
</dbReference>
<evidence type="ECO:0000256" key="3">
    <source>
        <dbReference type="ARBA" id="ARBA00022576"/>
    </source>
</evidence>
<reference evidence="12" key="1">
    <citation type="submission" date="2017-01" db="EMBL/GenBank/DDBJ databases">
        <authorList>
            <person name="Varghese N."/>
            <person name="Submissions S."/>
        </authorList>
    </citation>
    <scope>NUCLEOTIDE SEQUENCE [LARGE SCALE GENOMIC DNA]</scope>
    <source>
        <strain evidence="12">DSM 22306</strain>
    </source>
</reference>
<evidence type="ECO:0000256" key="5">
    <source>
        <dbReference type="ARBA" id="ARBA00022898"/>
    </source>
</evidence>
<dbReference type="Gene3D" id="3.90.1150.10">
    <property type="entry name" value="Aspartate Aminotransferase, domain 1"/>
    <property type="match status" value="1"/>
</dbReference>
<dbReference type="EMBL" id="FTOE01000003">
    <property type="protein sequence ID" value="SIS70627.1"/>
    <property type="molecule type" value="Genomic_DNA"/>
</dbReference>
<dbReference type="FunFam" id="3.40.640.10:FF:000054">
    <property type="entry name" value="Serine--glyoxylate aminotransferase"/>
    <property type="match status" value="1"/>
</dbReference>
<keyword evidence="5 7" id="KW-0663">Pyridoxal phosphate</keyword>
<feature type="binding site" evidence="6">
    <location>
        <position position="341"/>
    </location>
    <ligand>
        <name>substrate</name>
    </ligand>
</feature>
<accession>A0A1N7LA01</accession>
<evidence type="ECO:0000256" key="4">
    <source>
        <dbReference type="ARBA" id="ARBA00022679"/>
    </source>
</evidence>
<dbReference type="GO" id="GO:0004760">
    <property type="term" value="F:L-serine-pyruvate transaminase activity"/>
    <property type="evidence" value="ECO:0007669"/>
    <property type="project" value="TreeGrafter"/>
</dbReference>
<dbReference type="PANTHER" id="PTHR21152">
    <property type="entry name" value="AMINOTRANSFERASE CLASS V"/>
    <property type="match status" value="1"/>
</dbReference>
<dbReference type="Gene3D" id="3.40.640.10">
    <property type="entry name" value="Type I PLP-dependent aspartate aminotransferase-like (Major domain)"/>
    <property type="match status" value="1"/>
</dbReference>
<dbReference type="InterPro" id="IPR015421">
    <property type="entry name" value="PyrdxlP-dep_Trfase_major"/>
</dbReference>
<dbReference type="NCBIfam" id="NF045640">
    <property type="entry name" value="AspGlyoxATaseBhcA"/>
    <property type="match status" value="1"/>
</dbReference>
<dbReference type="InterPro" id="IPR015422">
    <property type="entry name" value="PyrdxlP-dep_Trfase_small"/>
</dbReference>
<evidence type="ECO:0000259" key="10">
    <source>
        <dbReference type="Pfam" id="PF00266"/>
    </source>
</evidence>
<evidence type="ECO:0000256" key="9">
    <source>
        <dbReference type="RuleBase" id="RU004504"/>
    </source>
</evidence>
<evidence type="ECO:0000313" key="12">
    <source>
        <dbReference type="Proteomes" id="UP000185999"/>
    </source>
</evidence>
<dbReference type="GO" id="GO:0008453">
    <property type="term" value="F:alanine-glyoxylate transaminase activity"/>
    <property type="evidence" value="ECO:0007669"/>
    <property type="project" value="TreeGrafter"/>
</dbReference>
<dbReference type="OrthoDB" id="9766472at2"/>
<dbReference type="FunFam" id="3.90.1150.10:FF:000031">
    <property type="entry name" value="Serine--glyoxylate aminotransferase"/>
    <property type="match status" value="1"/>
</dbReference>
<dbReference type="RefSeq" id="WP_054340676.1">
    <property type="nucleotide sequence ID" value="NZ_FTOE01000003.1"/>
</dbReference>
<keyword evidence="4 11" id="KW-0808">Transferase</keyword>
<dbReference type="GO" id="GO:0019265">
    <property type="term" value="P:glycine biosynthetic process, by transamination of glyoxylate"/>
    <property type="evidence" value="ECO:0007669"/>
    <property type="project" value="TreeGrafter"/>
</dbReference>
<evidence type="ECO:0000256" key="6">
    <source>
        <dbReference type="PIRSR" id="PIRSR000524-1"/>
    </source>
</evidence>
<dbReference type="Pfam" id="PF00266">
    <property type="entry name" value="Aminotran_5"/>
    <property type="match status" value="1"/>
</dbReference>
<dbReference type="PANTHER" id="PTHR21152:SF24">
    <property type="entry name" value="ALANINE--GLYOXYLATE AMINOTRANSFERASE 1"/>
    <property type="match status" value="1"/>
</dbReference>
<comment type="cofactor">
    <cofactor evidence="1 7 9">
        <name>pyridoxal 5'-phosphate</name>
        <dbReference type="ChEBI" id="CHEBI:597326"/>
    </cofactor>
</comment>
<sequence length="393" mass="42524">MSDQNPVFIPGPTNIPDRVRHAMNVQTRDHRSPDFVKTFAPVLEDCKRVFGTEAGQVITFPSTGTGGWEAAICNTLSAGDTVLIARYGMFSHRWIDMCQRHDLHVEVIECPWGSGAPADLFRERLNKDSAHKIKAVLVTHNETATGVLSDIGAVRKAMNTTSHPAMLFVDCVSSLGSMPFKMDAWGVDIAIAGSQKGFMLTTGMAILAASPKALAAIETAQLPRTYFDFRDMMAANKNGGFPYTPPLQLIYGLKESLTMLFDEGLDNVYARHFRLAEGVRQAVAAWGFKLCANAPELYSHSVSAIYVPEGFDSNKLTDHAFNAYGVSFGIGLGEMNGKAFRIGHLGSLTEVMVLSGLAAIEMAMADLDYPITLGSGVAAAQEYFRKTAAANIG</sequence>
<dbReference type="STRING" id="619304.SAMN05421760_103346"/>
<keyword evidence="12" id="KW-1185">Reference proteome</keyword>
<proteinExistence type="inferred from homology"/>
<evidence type="ECO:0000256" key="1">
    <source>
        <dbReference type="ARBA" id="ARBA00001933"/>
    </source>
</evidence>
<feature type="domain" description="Aminotransferase class V" evidence="10">
    <location>
        <begin position="27"/>
        <end position="307"/>
    </location>
</feature>
<dbReference type="InterPro" id="IPR000192">
    <property type="entry name" value="Aminotrans_V_dom"/>
</dbReference>
<dbReference type="AlphaFoldDB" id="A0A1N7LA01"/>
<gene>
    <name evidence="11" type="ORF">SAMN05421760_103346</name>
</gene>
<feature type="modified residue" description="N6-(pyridoxal phosphate)lysine" evidence="7">
    <location>
        <position position="196"/>
    </location>
</feature>
<dbReference type="Proteomes" id="UP000185999">
    <property type="component" value="Unassembled WGS sequence"/>
</dbReference>
<dbReference type="PIRSF" id="PIRSF000524">
    <property type="entry name" value="SPT"/>
    <property type="match status" value="1"/>
</dbReference>
<dbReference type="InterPro" id="IPR015424">
    <property type="entry name" value="PyrdxlP-dep_Trfase"/>
</dbReference>
<protein>
    <submittedName>
        <fullName evidence="11">Serine-glyoxylate aminotransferase apoenzyme</fullName>
    </submittedName>
</protein>
<keyword evidence="3 11" id="KW-0032">Aminotransferase</keyword>
<dbReference type="PROSITE" id="PS00595">
    <property type="entry name" value="AA_TRANSFER_CLASS_5"/>
    <property type="match status" value="1"/>
</dbReference>
<dbReference type="InterPro" id="IPR020578">
    <property type="entry name" value="Aminotrans_V_PyrdxlP_BS"/>
</dbReference>
<evidence type="ECO:0000313" key="11">
    <source>
        <dbReference type="EMBL" id="SIS70627.1"/>
    </source>
</evidence>
<evidence type="ECO:0000256" key="7">
    <source>
        <dbReference type="PIRSR" id="PIRSR000524-50"/>
    </source>
</evidence>
<name>A0A1N7LA01_9GAMM</name>
<dbReference type="InterPro" id="IPR024169">
    <property type="entry name" value="SP_NH2Trfase/AEP_transaminase"/>
</dbReference>
<dbReference type="InterPro" id="IPR054863">
    <property type="entry name" value="AspGlyoxATase"/>
</dbReference>
<organism evidence="11 12">
    <name type="scientific">Neptunomonas antarctica</name>
    <dbReference type="NCBI Taxonomy" id="619304"/>
    <lineage>
        <taxon>Bacteria</taxon>
        <taxon>Pseudomonadati</taxon>
        <taxon>Pseudomonadota</taxon>
        <taxon>Gammaproteobacteria</taxon>
        <taxon>Oceanospirillales</taxon>
        <taxon>Oceanospirillaceae</taxon>
        <taxon>Neptunomonas</taxon>
    </lineage>
</organism>
<evidence type="ECO:0000256" key="2">
    <source>
        <dbReference type="ARBA" id="ARBA00009236"/>
    </source>
</evidence>
<comment type="similarity">
    <text evidence="2 8">Belongs to the class-V pyridoxal-phosphate-dependent aminotransferase family.</text>
</comment>